<dbReference type="PANTHER" id="PTHR43646:SF2">
    <property type="entry name" value="GLYCOSYLTRANSFERASE 2-LIKE DOMAIN-CONTAINING PROTEIN"/>
    <property type="match status" value="1"/>
</dbReference>
<protein>
    <submittedName>
        <fullName evidence="7">Glycosyl transferase family protein</fullName>
    </submittedName>
</protein>
<evidence type="ECO:0000256" key="1">
    <source>
        <dbReference type="ARBA" id="ARBA00004236"/>
    </source>
</evidence>
<dbReference type="InterPro" id="IPR001173">
    <property type="entry name" value="Glyco_trans_2-like"/>
</dbReference>
<evidence type="ECO:0000313" key="8">
    <source>
        <dbReference type="Proteomes" id="UP000266313"/>
    </source>
</evidence>
<dbReference type="AlphaFoldDB" id="A0A250KUK2"/>
<dbReference type="PANTHER" id="PTHR43646">
    <property type="entry name" value="GLYCOSYLTRANSFERASE"/>
    <property type="match status" value="1"/>
</dbReference>
<dbReference type="RefSeq" id="WP_119629060.1">
    <property type="nucleotide sequence ID" value="NZ_AP017928.1"/>
</dbReference>
<proteinExistence type="predicted"/>
<evidence type="ECO:0000256" key="2">
    <source>
        <dbReference type="ARBA" id="ARBA00022475"/>
    </source>
</evidence>
<sequence length="244" mass="27762">MQLSDITVVLPTLNEEKNIGNFLASLPDGCRLILVDAGNDQTAEIVSRHRSPESTQVVKLKSTISEARQVGAEMAGTEWVLFTDADVVFAPGYFQGLSRYDEFGCVYGPKLSPTGFCRYYRWFAYGQWFSHKMGIPAASGSNLLIRRDIVSGVGGFDPELVCNEDSELVWRIKRAGYRIAFAPELVVYAMDHRRLERGLFRKTLHSVFRCLLLYWDLIPARWRKRDWGYWSQARESESSASTLD</sequence>
<gene>
    <name evidence="7" type="ORF">sS8_1499</name>
</gene>
<evidence type="ECO:0000256" key="4">
    <source>
        <dbReference type="ARBA" id="ARBA00022679"/>
    </source>
</evidence>
<dbReference type="SUPFAM" id="SSF53448">
    <property type="entry name" value="Nucleotide-diphospho-sugar transferases"/>
    <property type="match status" value="1"/>
</dbReference>
<keyword evidence="4 7" id="KW-0808">Transferase</keyword>
<dbReference type="InterPro" id="IPR029044">
    <property type="entry name" value="Nucleotide-diphossugar_trans"/>
</dbReference>
<dbReference type="Pfam" id="PF00535">
    <property type="entry name" value="Glycos_transf_2"/>
    <property type="match status" value="1"/>
</dbReference>
<dbReference type="OrthoDB" id="9797391at2"/>
<evidence type="ECO:0000259" key="6">
    <source>
        <dbReference type="Pfam" id="PF00535"/>
    </source>
</evidence>
<dbReference type="Proteomes" id="UP000266313">
    <property type="component" value="Chromosome"/>
</dbReference>
<dbReference type="Gene3D" id="3.90.550.10">
    <property type="entry name" value="Spore Coat Polysaccharide Biosynthesis Protein SpsA, Chain A"/>
    <property type="match status" value="1"/>
</dbReference>
<reference evidence="7 8" key="1">
    <citation type="submission" date="2016-12" db="EMBL/GenBank/DDBJ databases">
        <title>Genome sequencing of Methylocaldum marinum.</title>
        <authorList>
            <person name="Takeuchi M."/>
            <person name="Kamagata Y."/>
            <person name="Hiraoka S."/>
            <person name="Oshima K."/>
            <person name="Hattori M."/>
            <person name="Iwasaki W."/>
        </authorList>
    </citation>
    <scope>NUCLEOTIDE SEQUENCE [LARGE SCALE GENOMIC DNA]</scope>
    <source>
        <strain evidence="7 8">S8</strain>
    </source>
</reference>
<keyword evidence="3" id="KW-0328">Glycosyltransferase</keyword>
<dbReference type="GO" id="GO:0016757">
    <property type="term" value="F:glycosyltransferase activity"/>
    <property type="evidence" value="ECO:0007669"/>
    <property type="project" value="UniProtKB-KW"/>
</dbReference>
<organism evidence="7 8">
    <name type="scientific">Methylocaldum marinum</name>
    <dbReference type="NCBI Taxonomy" id="1432792"/>
    <lineage>
        <taxon>Bacteria</taxon>
        <taxon>Pseudomonadati</taxon>
        <taxon>Pseudomonadota</taxon>
        <taxon>Gammaproteobacteria</taxon>
        <taxon>Methylococcales</taxon>
        <taxon>Methylococcaceae</taxon>
        <taxon>Methylocaldum</taxon>
    </lineage>
</organism>
<keyword evidence="5" id="KW-0472">Membrane</keyword>
<name>A0A250KUK2_9GAMM</name>
<evidence type="ECO:0000256" key="5">
    <source>
        <dbReference type="ARBA" id="ARBA00023136"/>
    </source>
</evidence>
<evidence type="ECO:0000313" key="7">
    <source>
        <dbReference type="EMBL" id="BBA33459.1"/>
    </source>
</evidence>
<keyword evidence="8" id="KW-1185">Reference proteome</keyword>
<feature type="domain" description="Glycosyltransferase 2-like" evidence="6">
    <location>
        <begin position="7"/>
        <end position="104"/>
    </location>
</feature>
<evidence type="ECO:0000256" key="3">
    <source>
        <dbReference type="ARBA" id="ARBA00022676"/>
    </source>
</evidence>
<comment type="subcellular location">
    <subcellularLocation>
        <location evidence="1">Cell membrane</location>
    </subcellularLocation>
</comment>
<dbReference type="KEGG" id="mmai:sS8_1499"/>
<dbReference type="EMBL" id="AP017928">
    <property type="protein sequence ID" value="BBA33459.1"/>
    <property type="molecule type" value="Genomic_DNA"/>
</dbReference>
<dbReference type="GO" id="GO:0005886">
    <property type="term" value="C:plasma membrane"/>
    <property type="evidence" value="ECO:0007669"/>
    <property type="project" value="UniProtKB-SubCell"/>
</dbReference>
<keyword evidence="2" id="KW-1003">Cell membrane</keyword>
<accession>A0A250KUK2</accession>